<dbReference type="PRINTS" id="PR00371">
    <property type="entry name" value="FPNCR"/>
</dbReference>
<dbReference type="GO" id="GO:0005886">
    <property type="term" value="C:plasma membrane"/>
    <property type="evidence" value="ECO:0007669"/>
    <property type="project" value="UniProtKB-SubCell"/>
</dbReference>
<comment type="caution">
    <text evidence="25">The sequence shown here is derived from an EMBL/GenBank/DDBJ whole genome shotgun (WGS) entry which is preliminary data.</text>
</comment>
<evidence type="ECO:0000256" key="2">
    <source>
        <dbReference type="ARBA" id="ARBA00002972"/>
    </source>
</evidence>
<dbReference type="PANTHER" id="PTHR43644">
    <property type="entry name" value="NA(+)-TRANSLOCATING NADH-QUINONE REDUCTASE SUBUNIT"/>
    <property type="match status" value="1"/>
</dbReference>
<evidence type="ECO:0000256" key="12">
    <source>
        <dbReference type="ARBA" id="ARBA00022827"/>
    </source>
</evidence>
<gene>
    <name evidence="24 25" type="primary">nqrF</name>
    <name evidence="25" type="ORF">J2R62_03025</name>
</gene>
<dbReference type="RefSeq" id="WP_010864290.1">
    <property type="nucleotide sequence ID" value="NZ_CP050969.1"/>
</dbReference>
<sequence length="407" mass="45181">MEIILGVVMFTLILLALVLVILFAKSKLVSSGDITIEINGDPNLTITTQAGGKLLGALAANGIFVSSACGGGGSCGQCHAKVLEGGGDVLPTELSHITKREAAEGCRLACQVNVKENMKIELPEEIFGVKKWECEVISNDNVATFIKELVLAIPEGEEVPFRAGGYIQIEAPAHHIKYSDFDVPEEYREDWDKYNLFRYESVVNEPIIRAYSMASYPEEKSIIMLNVRIATPPPSNPDAPPGQMSSFIWSLKKGDKVTISGPFGEFFAKDTDNEMVFIGGGAGMAPMRSHIFDQLKRLHSKRKMSFWYGARSKREMFYVEDFDMLAAENPNFTWNVALSDPLPEDNWTGYTGFIHNVIYENYLRDHEAPEDCEFYMCGPPMMNAAVIKMLKDLGVEDENILLDDFGG</sequence>
<evidence type="ECO:0000256" key="23">
    <source>
        <dbReference type="ARBA" id="ARBA00048891"/>
    </source>
</evidence>
<dbReference type="PIRSF" id="PIRSF000044">
    <property type="entry name" value="Cis_Diol_DH_RD"/>
    <property type="match status" value="1"/>
</dbReference>
<keyword evidence="16 24" id="KW-0520">NAD</keyword>
<evidence type="ECO:0000313" key="26">
    <source>
        <dbReference type="Proteomes" id="UP000664658"/>
    </source>
</evidence>
<dbReference type="InterPro" id="IPR008333">
    <property type="entry name" value="Cbr1-like_FAD-bd_dom"/>
</dbReference>
<dbReference type="EC" id="7.2.1.1" evidence="24"/>
<dbReference type="SUPFAM" id="SSF54292">
    <property type="entry name" value="2Fe-2S ferredoxin-like"/>
    <property type="match status" value="1"/>
</dbReference>
<keyword evidence="18 24" id="KW-0406">Ion transport</keyword>
<evidence type="ECO:0000256" key="20">
    <source>
        <dbReference type="ARBA" id="ARBA00023136"/>
    </source>
</evidence>
<dbReference type="Gene3D" id="3.10.20.30">
    <property type="match status" value="1"/>
</dbReference>
<dbReference type="PROSITE" id="PS51384">
    <property type="entry name" value="FAD_FR"/>
    <property type="match status" value="1"/>
</dbReference>
<name>A0A379CSP0_PLESH</name>
<evidence type="ECO:0000256" key="11">
    <source>
        <dbReference type="ARBA" id="ARBA00022723"/>
    </source>
</evidence>
<evidence type="ECO:0000256" key="21">
    <source>
        <dbReference type="ARBA" id="ARBA00023201"/>
    </source>
</evidence>
<dbReference type="InterPro" id="IPR010205">
    <property type="entry name" value="NqrF"/>
</dbReference>
<evidence type="ECO:0000256" key="15">
    <source>
        <dbReference type="ARBA" id="ARBA00023014"/>
    </source>
</evidence>
<dbReference type="CDD" id="cd00207">
    <property type="entry name" value="fer2"/>
    <property type="match status" value="1"/>
</dbReference>
<dbReference type="HAMAP" id="MF_00430">
    <property type="entry name" value="NqrF"/>
    <property type="match status" value="1"/>
</dbReference>
<evidence type="ECO:0000256" key="4">
    <source>
        <dbReference type="ARBA" id="ARBA00005570"/>
    </source>
</evidence>
<dbReference type="GeneID" id="69704035"/>
<keyword evidence="21 24" id="KW-0739">Sodium transport</keyword>
<feature type="binding site" evidence="24">
    <location>
        <position position="78"/>
    </location>
    <ligand>
        <name>[2Fe-2S] cluster</name>
        <dbReference type="ChEBI" id="CHEBI:190135"/>
    </ligand>
</feature>
<keyword evidence="13 24" id="KW-1278">Translocase</keyword>
<dbReference type="CDD" id="cd06188">
    <property type="entry name" value="NADH_quinone_reductase"/>
    <property type="match status" value="1"/>
</dbReference>
<evidence type="ECO:0000256" key="8">
    <source>
        <dbReference type="ARBA" id="ARBA00022519"/>
    </source>
</evidence>
<dbReference type="SUPFAM" id="SSF63380">
    <property type="entry name" value="Riboflavin synthase domain-like"/>
    <property type="match status" value="1"/>
</dbReference>
<evidence type="ECO:0000256" key="17">
    <source>
        <dbReference type="ARBA" id="ARBA00023053"/>
    </source>
</evidence>
<feature type="binding site" evidence="24">
    <location>
        <position position="75"/>
    </location>
    <ligand>
        <name>[2Fe-2S] cluster</name>
        <dbReference type="ChEBI" id="CHEBI:190135"/>
    </ligand>
</feature>
<dbReference type="GO" id="GO:0046872">
    <property type="term" value="F:metal ion binding"/>
    <property type="evidence" value="ECO:0007669"/>
    <property type="project" value="UniProtKB-KW"/>
</dbReference>
<dbReference type="FunFam" id="2.40.30.10:FF:000064">
    <property type="entry name" value="Na(+)-translocating NADH-quinone reductase subunit F"/>
    <property type="match status" value="1"/>
</dbReference>
<keyword evidence="17 24" id="KW-0915">Sodium</keyword>
<dbReference type="InterPro" id="IPR036010">
    <property type="entry name" value="2Fe-2S_ferredoxin-like_sf"/>
</dbReference>
<dbReference type="Pfam" id="PF00111">
    <property type="entry name" value="Fer2"/>
    <property type="match status" value="1"/>
</dbReference>
<feature type="binding site" evidence="24">
    <location>
        <position position="110"/>
    </location>
    <ligand>
        <name>[2Fe-2S] cluster</name>
        <dbReference type="ChEBI" id="CHEBI:190135"/>
    </ligand>
</feature>
<dbReference type="PANTHER" id="PTHR43644:SF1">
    <property type="entry name" value="NAD(P)H-FLAVIN REDUCTASE"/>
    <property type="match status" value="1"/>
</dbReference>
<comment type="subcellular location">
    <subcellularLocation>
        <location evidence="3">Cell inner membrane</location>
    </subcellularLocation>
    <subcellularLocation>
        <location evidence="24">Cell membrane</location>
        <topology evidence="24">Single-pass membrane protein</topology>
    </subcellularLocation>
</comment>
<feature type="binding site" evidence="24">
    <location>
        <position position="69"/>
    </location>
    <ligand>
        <name>[2Fe-2S] cluster</name>
        <dbReference type="ChEBI" id="CHEBI:190135"/>
    </ligand>
</feature>
<keyword evidence="12 24" id="KW-0274">FAD</keyword>
<protein>
    <recommendedName>
        <fullName evidence="24">Na(+)-translocating NADH-quinone reductase subunit F</fullName>
        <shortName evidence="24">Na(+)-NQR subunit F</shortName>
        <shortName evidence="24">Na(+)-translocating NQR subunit F</shortName>
        <ecNumber evidence="24">7.2.1.1</ecNumber>
    </recommendedName>
    <alternativeName>
        <fullName evidence="24">NQR complex subunit F</fullName>
    </alternativeName>
    <alternativeName>
        <fullName evidence="24">NQR-1 subunit F</fullName>
    </alternativeName>
</protein>
<evidence type="ECO:0000256" key="22">
    <source>
        <dbReference type="ARBA" id="ARBA00038177"/>
    </source>
</evidence>
<comment type="subunit">
    <text evidence="5 24">Composed of six subunits; NqrA, NqrB, NqrC, NqrD, NqrE and NqrF.</text>
</comment>
<keyword evidence="7 24" id="KW-1003">Cell membrane</keyword>
<comment type="similarity">
    <text evidence="4 24">Belongs to the NqrF family.</text>
</comment>
<keyword evidence="24" id="KW-1133">Transmembrane helix</keyword>
<evidence type="ECO:0000256" key="1">
    <source>
        <dbReference type="ARBA" id="ARBA00001974"/>
    </source>
</evidence>
<keyword evidence="11 24" id="KW-0479">Metal-binding</keyword>
<comment type="cofactor">
    <cofactor evidence="24">
        <name>[2Fe-2S] cluster</name>
        <dbReference type="ChEBI" id="CHEBI:190135"/>
    </cofactor>
    <text evidence="24">Binds 1 [2Fe-2S] cluster.</text>
</comment>
<evidence type="ECO:0000256" key="19">
    <source>
        <dbReference type="ARBA" id="ARBA00023075"/>
    </source>
</evidence>
<comment type="catalytic activity">
    <reaction evidence="23 24">
        <text>a ubiquinone + n Na(+)(in) + NADH + H(+) = a ubiquinol + n Na(+)(out) + NAD(+)</text>
        <dbReference type="Rhea" id="RHEA:47748"/>
        <dbReference type="Rhea" id="RHEA-COMP:9565"/>
        <dbReference type="Rhea" id="RHEA-COMP:9566"/>
        <dbReference type="ChEBI" id="CHEBI:15378"/>
        <dbReference type="ChEBI" id="CHEBI:16389"/>
        <dbReference type="ChEBI" id="CHEBI:17976"/>
        <dbReference type="ChEBI" id="CHEBI:29101"/>
        <dbReference type="ChEBI" id="CHEBI:57540"/>
        <dbReference type="ChEBI" id="CHEBI:57945"/>
        <dbReference type="EC" id="7.2.1.1"/>
    </reaction>
</comment>
<dbReference type="SUPFAM" id="SSF52343">
    <property type="entry name" value="Ferredoxin reductase-like, C-terminal NADP-linked domain"/>
    <property type="match status" value="1"/>
</dbReference>
<dbReference type="InterPro" id="IPR001041">
    <property type="entry name" value="2Fe-2S_ferredoxin-type"/>
</dbReference>
<keyword evidence="20 24" id="KW-0472">Membrane</keyword>
<dbReference type="Pfam" id="PF00175">
    <property type="entry name" value="NAD_binding_1"/>
    <property type="match status" value="1"/>
</dbReference>
<keyword evidence="15 24" id="KW-0411">Iron-sulfur</keyword>
<dbReference type="InterPro" id="IPR039261">
    <property type="entry name" value="FNR_nucleotide-bd"/>
</dbReference>
<evidence type="ECO:0000256" key="7">
    <source>
        <dbReference type="ARBA" id="ARBA00022475"/>
    </source>
</evidence>
<dbReference type="GO" id="GO:0051537">
    <property type="term" value="F:2 iron, 2 sulfur cluster binding"/>
    <property type="evidence" value="ECO:0007669"/>
    <property type="project" value="UniProtKB-KW"/>
</dbReference>
<keyword evidence="8" id="KW-0997">Cell inner membrane</keyword>
<dbReference type="InterPro" id="IPR001709">
    <property type="entry name" value="Flavoprot_Pyr_Nucl_cyt_Rdtase"/>
</dbReference>
<comment type="cofactor">
    <cofactor evidence="1 24">
        <name>FAD</name>
        <dbReference type="ChEBI" id="CHEBI:57692"/>
    </cofactor>
</comment>
<dbReference type="FunFam" id="3.40.50.80:FF:000014">
    <property type="entry name" value="Na(+)-translocating NADH-quinone reductase subunit F"/>
    <property type="match status" value="1"/>
</dbReference>
<keyword evidence="14 24" id="KW-0408">Iron</keyword>
<keyword evidence="19 24" id="KW-0830">Ubiquinone</keyword>
<proteinExistence type="inferred from homology"/>
<dbReference type="GO" id="GO:0006814">
    <property type="term" value="P:sodium ion transport"/>
    <property type="evidence" value="ECO:0007669"/>
    <property type="project" value="UniProtKB-UniRule"/>
</dbReference>
<evidence type="ECO:0000256" key="13">
    <source>
        <dbReference type="ARBA" id="ARBA00022967"/>
    </source>
</evidence>
<reference evidence="25" key="1">
    <citation type="submission" date="2021-03" db="EMBL/GenBank/DDBJ databases">
        <title>Plesiomonas shigelloides zfcc0051, isolated from zebrafish feces.</title>
        <authorList>
            <person name="Vanderhoek Z."/>
            <person name="Gaulke C."/>
        </authorList>
    </citation>
    <scope>NUCLEOTIDE SEQUENCE</scope>
    <source>
        <strain evidence="25">Zfcc0051</strain>
    </source>
</reference>
<comment type="similarity">
    <text evidence="22">Belongs to the Fre/LuxG FAD/NAD(P) flavoprotein oxidoreductase family.</text>
</comment>
<organism evidence="25 26">
    <name type="scientific">Plesiomonas shigelloides</name>
    <name type="common">Aeromonas shigelloides</name>
    <dbReference type="NCBI Taxonomy" id="703"/>
    <lineage>
        <taxon>Bacteria</taxon>
        <taxon>Pseudomonadati</taxon>
        <taxon>Pseudomonadota</taxon>
        <taxon>Gammaproteobacteria</taxon>
        <taxon>Enterobacterales</taxon>
        <taxon>Enterobacteriaceae</taxon>
        <taxon>Plesiomonas</taxon>
    </lineage>
</organism>
<dbReference type="KEGG" id="pshi:SAMEA2665130_2264"/>
<keyword evidence="6 24" id="KW-0813">Transport</keyword>
<dbReference type="AlphaFoldDB" id="A0A379CSP0"/>
<evidence type="ECO:0000313" key="25">
    <source>
        <dbReference type="EMBL" id="MBO1107198.1"/>
    </source>
</evidence>
<dbReference type="InterPro" id="IPR017927">
    <property type="entry name" value="FAD-bd_FR_type"/>
</dbReference>
<dbReference type="Pfam" id="PF00970">
    <property type="entry name" value="FAD_binding_6"/>
    <property type="match status" value="1"/>
</dbReference>
<evidence type="ECO:0000256" key="5">
    <source>
        <dbReference type="ARBA" id="ARBA00011309"/>
    </source>
</evidence>
<dbReference type="Proteomes" id="UP000664658">
    <property type="component" value="Unassembled WGS sequence"/>
</dbReference>
<dbReference type="EMBL" id="JAFNAA010000002">
    <property type="protein sequence ID" value="MBO1107198.1"/>
    <property type="molecule type" value="Genomic_DNA"/>
</dbReference>
<keyword evidence="24" id="KW-0812">Transmembrane</keyword>
<dbReference type="Gene3D" id="3.40.50.80">
    <property type="entry name" value="Nucleotide-binding domain of ferredoxin-NADP reductase (FNR) module"/>
    <property type="match status" value="1"/>
</dbReference>
<evidence type="ECO:0000256" key="10">
    <source>
        <dbReference type="ARBA" id="ARBA00022714"/>
    </source>
</evidence>
<dbReference type="NCBIfam" id="TIGR01941">
    <property type="entry name" value="nqrF"/>
    <property type="match status" value="1"/>
</dbReference>
<evidence type="ECO:0000256" key="6">
    <source>
        <dbReference type="ARBA" id="ARBA00022448"/>
    </source>
</evidence>
<evidence type="ECO:0000256" key="9">
    <source>
        <dbReference type="ARBA" id="ARBA00022630"/>
    </source>
</evidence>
<evidence type="ECO:0000256" key="24">
    <source>
        <dbReference type="HAMAP-Rule" id="MF_00430"/>
    </source>
</evidence>
<evidence type="ECO:0000256" key="18">
    <source>
        <dbReference type="ARBA" id="ARBA00023065"/>
    </source>
</evidence>
<dbReference type="InterPro" id="IPR001433">
    <property type="entry name" value="OxRdtase_FAD/NAD-bd"/>
</dbReference>
<evidence type="ECO:0000256" key="16">
    <source>
        <dbReference type="ARBA" id="ARBA00023027"/>
    </source>
</evidence>
<evidence type="ECO:0000256" key="14">
    <source>
        <dbReference type="ARBA" id="ARBA00023004"/>
    </source>
</evidence>
<keyword evidence="10 24" id="KW-0001">2Fe-2S</keyword>
<evidence type="ECO:0000256" key="3">
    <source>
        <dbReference type="ARBA" id="ARBA00004533"/>
    </source>
</evidence>
<dbReference type="GO" id="GO:0016655">
    <property type="term" value="F:oxidoreductase activity, acting on NAD(P)H, quinone or similar compound as acceptor"/>
    <property type="evidence" value="ECO:0007669"/>
    <property type="project" value="InterPro"/>
</dbReference>
<dbReference type="Gene3D" id="2.40.30.10">
    <property type="entry name" value="Translation factors"/>
    <property type="match status" value="1"/>
</dbReference>
<accession>A0A379CSP0</accession>
<dbReference type="InterPro" id="IPR012675">
    <property type="entry name" value="Beta-grasp_dom_sf"/>
</dbReference>
<comment type="function">
    <text evidence="2 24">NQR complex catalyzes the reduction of ubiquinone-1 to ubiquinol by two successive reactions, coupled with the transport of Na(+) ions from the cytoplasm to the periplasm. The first step is catalyzed by NqrF, which accepts electrons from NADH and reduces ubiquinone-1 to ubisemiquinone by a one-electron transfer pathway.</text>
</comment>
<dbReference type="InterPro" id="IPR017938">
    <property type="entry name" value="Riboflavin_synthase-like_b-brl"/>
</dbReference>
<keyword evidence="9 24" id="KW-0285">Flavoprotein</keyword>
<dbReference type="GO" id="GO:0009055">
    <property type="term" value="F:electron transfer activity"/>
    <property type="evidence" value="ECO:0007669"/>
    <property type="project" value="UniProtKB-UniRule"/>
</dbReference>
<dbReference type="PROSITE" id="PS51085">
    <property type="entry name" value="2FE2S_FER_2"/>
    <property type="match status" value="1"/>
</dbReference>